<dbReference type="STRING" id="429009.Adeg_0099"/>
<evidence type="ECO:0000313" key="10">
    <source>
        <dbReference type="Proteomes" id="UP000002620"/>
    </source>
</evidence>
<dbReference type="Pfam" id="PF25984">
    <property type="entry name" value="BSH_YknX"/>
    <property type="match status" value="1"/>
</dbReference>
<keyword evidence="10" id="KW-1185">Reference proteome</keyword>
<evidence type="ECO:0000256" key="4">
    <source>
        <dbReference type="ARBA" id="ARBA00022989"/>
    </source>
</evidence>
<dbReference type="OrthoDB" id="9811754at2"/>
<sequence length="220" mass="24024">MPKPKAAFVAVLLFFLLTIGGIGFYYWYQNAHYVTTEDAYVDGPMWRLGPSVAGKITSVPVKEGDQVEPGQEILRLDNRSLPPGADPDLAIVRSPVKGVVLKVSARPGEVVGAGQPVVLVGDPRQFYITANVDESKIWRVHHGQRVEVRIDALPGRVFEGRIAEINTAVASTFSLIPTRSTSGSFVKVSQRVPVKIYLLDAKGVDLRLGESAEVKIFARE</sequence>
<feature type="domain" description="YknX-like barrel-sandwich hybrid" evidence="8">
    <location>
        <begin position="53"/>
        <end position="119"/>
    </location>
</feature>
<dbReference type="AlphaFoldDB" id="C9RAJ8"/>
<dbReference type="HOGENOM" id="CLU_018816_11_0_9"/>
<dbReference type="Gene3D" id="2.40.50.100">
    <property type="match status" value="1"/>
</dbReference>
<evidence type="ECO:0000259" key="7">
    <source>
        <dbReference type="Pfam" id="PF25963"/>
    </source>
</evidence>
<feature type="transmembrane region" description="Helical" evidence="6">
    <location>
        <begin position="7"/>
        <end position="28"/>
    </location>
</feature>
<protein>
    <submittedName>
        <fullName evidence="9">Biotin/lipoyl attachment domain-containing protein</fullName>
    </submittedName>
</protein>
<evidence type="ECO:0000256" key="6">
    <source>
        <dbReference type="SAM" id="Phobius"/>
    </source>
</evidence>
<keyword evidence="3 6" id="KW-0812">Transmembrane</keyword>
<dbReference type="Pfam" id="PF25963">
    <property type="entry name" value="Beta-barrel_AAEA"/>
    <property type="match status" value="1"/>
</dbReference>
<proteinExistence type="inferred from homology"/>
<evidence type="ECO:0000256" key="3">
    <source>
        <dbReference type="ARBA" id="ARBA00022692"/>
    </source>
</evidence>
<comment type="similarity">
    <text evidence="2">Belongs to the membrane fusion protein (MFP) (TC 8.A.1) family.</text>
</comment>
<dbReference type="GO" id="GO:0016020">
    <property type="term" value="C:membrane"/>
    <property type="evidence" value="ECO:0007669"/>
    <property type="project" value="UniProtKB-SubCell"/>
</dbReference>
<feature type="domain" description="p-hydroxybenzoic acid efflux pump subunit AaeA-like beta-barrel" evidence="7">
    <location>
        <begin position="126"/>
        <end position="216"/>
    </location>
</feature>
<dbReference type="InterPro" id="IPR058634">
    <property type="entry name" value="AaeA-lik-b-barrel"/>
</dbReference>
<evidence type="ECO:0000256" key="2">
    <source>
        <dbReference type="ARBA" id="ARBA00009477"/>
    </source>
</evidence>
<dbReference type="PANTHER" id="PTHR30386">
    <property type="entry name" value="MEMBRANE FUSION SUBUNIT OF EMRAB-TOLC MULTIDRUG EFFLUX PUMP"/>
    <property type="match status" value="1"/>
</dbReference>
<accession>C9RAJ8</accession>
<comment type="subcellular location">
    <subcellularLocation>
        <location evidence="1">Membrane</location>
        <topology evidence="1">Single-pass membrane protein</topology>
    </subcellularLocation>
</comment>
<evidence type="ECO:0000259" key="8">
    <source>
        <dbReference type="Pfam" id="PF25984"/>
    </source>
</evidence>
<reference evidence="9 10" key="1">
    <citation type="submission" date="2009-10" db="EMBL/GenBank/DDBJ databases">
        <title>Complete sequence of chromosome of Ammonifex degensii KC4.</title>
        <authorList>
            <consortium name="US DOE Joint Genome Institute"/>
            <person name="Kerfeld C."/>
            <person name="Goodner B."/>
            <person name="Huber H."/>
            <person name="Stetter K."/>
            <person name="Lucas S."/>
            <person name="Copeland A."/>
            <person name="Lapidus A."/>
            <person name="Glavina del Rio T."/>
            <person name="Dalin E."/>
            <person name="Tice H."/>
            <person name="Bruce D."/>
            <person name="Goodwin L."/>
            <person name="Pitluck S."/>
            <person name="Saunders E."/>
            <person name="Brettin T."/>
            <person name="Detter J.C."/>
            <person name="Han C."/>
            <person name="Larimer F."/>
            <person name="Land M."/>
            <person name="Hauser L."/>
            <person name="Kyrpides N."/>
            <person name="Ovchinnikova G."/>
            <person name="Richardson P."/>
        </authorList>
    </citation>
    <scope>NUCLEOTIDE SEQUENCE [LARGE SCALE GENOMIC DNA]</scope>
    <source>
        <strain evidence="10">DSM 10501 / KC4</strain>
    </source>
</reference>
<evidence type="ECO:0000256" key="5">
    <source>
        <dbReference type="ARBA" id="ARBA00023136"/>
    </source>
</evidence>
<keyword evidence="5 6" id="KW-0472">Membrane</keyword>
<organism evidence="9 10">
    <name type="scientific">Ammonifex degensii (strain DSM 10501 / KC4)</name>
    <dbReference type="NCBI Taxonomy" id="429009"/>
    <lineage>
        <taxon>Bacteria</taxon>
        <taxon>Bacillati</taxon>
        <taxon>Bacillota</taxon>
        <taxon>Clostridia</taxon>
        <taxon>Thermoanaerobacterales</taxon>
        <taxon>Thermoanaerobacteraceae</taxon>
        <taxon>Ammonifex</taxon>
    </lineage>
</organism>
<evidence type="ECO:0000256" key="1">
    <source>
        <dbReference type="ARBA" id="ARBA00004167"/>
    </source>
</evidence>
<dbReference type="RefSeq" id="WP_015738154.1">
    <property type="nucleotide sequence ID" value="NC_013385.1"/>
</dbReference>
<dbReference type="GO" id="GO:0055085">
    <property type="term" value="P:transmembrane transport"/>
    <property type="evidence" value="ECO:0007669"/>
    <property type="project" value="InterPro"/>
</dbReference>
<dbReference type="InterPro" id="IPR058639">
    <property type="entry name" value="BSH_YknX-like"/>
</dbReference>
<dbReference type="Gene3D" id="2.40.30.170">
    <property type="match status" value="1"/>
</dbReference>
<dbReference type="EMBL" id="CP001785">
    <property type="protein sequence ID" value="ACX51275.1"/>
    <property type="molecule type" value="Genomic_DNA"/>
</dbReference>
<dbReference type="Proteomes" id="UP000002620">
    <property type="component" value="Chromosome"/>
</dbReference>
<dbReference type="PANTHER" id="PTHR30386:SF26">
    <property type="entry name" value="TRANSPORT PROTEIN COMB"/>
    <property type="match status" value="1"/>
</dbReference>
<keyword evidence="4 6" id="KW-1133">Transmembrane helix</keyword>
<dbReference type="InterPro" id="IPR011053">
    <property type="entry name" value="Single_hybrid_motif"/>
</dbReference>
<dbReference type="InterPro" id="IPR050739">
    <property type="entry name" value="MFP"/>
</dbReference>
<dbReference type="CDD" id="cd06850">
    <property type="entry name" value="biotinyl_domain"/>
    <property type="match status" value="1"/>
</dbReference>
<dbReference type="KEGG" id="adg:Adeg_0099"/>
<dbReference type="eggNOG" id="COG1566">
    <property type="taxonomic scope" value="Bacteria"/>
</dbReference>
<dbReference type="SUPFAM" id="SSF51230">
    <property type="entry name" value="Single hybrid motif"/>
    <property type="match status" value="1"/>
</dbReference>
<gene>
    <name evidence="9" type="ordered locus">Adeg_0099</name>
</gene>
<name>C9RAJ8_AMMDK</name>
<evidence type="ECO:0000313" key="9">
    <source>
        <dbReference type="EMBL" id="ACX51275.1"/>
    </source>
</evidence>